<gene>
    <name evidence="1" type="ORF">Vadar_022562</name>
</gene>
<name>A0ACB7YFD9_9ERIC</name>
<dbReference type="EMBL" id="CM037158">
    <property type="protein sequence ID" value="KAH7852261.1"/>
    <property type="molecule type" value="Genomic_DNA"/>
</dbReference>
<evidence type="ECO:0000313" key="1">
    <source>
        <dbReference type="EMBL" id="KAH7852261.1"/>
    </source>
</evidence>
<sequence>MGTMHLSEPEFVALTRLSNNLDSFFTSSNSNSFSDATIALACGREVGVRYLVRSLRPEGVCACIDDKCEHIGCRPAVDFVVEASVFEGERLLYANFIASERNLEILNLSPNSLSGRMGNCTEGTSDFWSE</sequence>
<dbReference type="Proteomes" id="UP000828048">
    <property type="component" value="Chromosome 8"/>
</dbReference>
<keyword evidence="2" id="KW-1185">Reference proteome</keyword>
<organism evidence="1 2">
    <name type="scientific">Vaccinium darrowii</name>
    <dbReference type="NCBI Taxonomy" id="229202"/>
    <lineage>
        <taxon>Eukaryota</taxon>
        <taxon>Viridiplantae</taxon>
        <taxon>Streptophyta</taxon>
        <taxon>Embryophyta</taxon>
        <taxon>Tracheophyta</taxon>
        <taxon>Spermatophyta</taxon>
        <taxon>Magnoliopsida</taxon>
        <taxon>eudicotyledons</taxon>
        <taxon>Gunneridae</taxon>
        <taxon>Pentapetalae</taxon>
        <taxon>asterids</taxon>
        <taxon>Ericales</taxon>
        <taxon>Ericaceae</taxon>
        <taxon>Vaccinioideae</taxon>
        <taxon>Vaccinieae</taxon>
        <taxon>Vaccinium</taxon>
    </lineage>
</organism>
<proteinExistence type="predicted"/>
<comment type="caution">
    <text evidence="1">The sequence shown here is derived from an EMBL/GenBank/DDBJ whole genome shotgun (WGS) entry which is preliminary data.</text>
</comment>
<reference evidence="1 2" key="1">
    <citation type="journal article" date="2021" name="Hortic Res">
        <title>High-quality reference genome and annotation aids understanding of berry development for evergreen blueberry (Vaccinium darrowii).</title>
        <authorList>
            <person name="Yu J."/>
            <person name="Hulse-Kemp A.M."/>
            <person name="Babiker E."/>
            <person name="Staton M."/>
        </authorList>
    </citation>
    <scope>NUCLEOTIDE SEQUENCE [LARGE SCALE GENOMIC DNA]</scope>
    <source>
        <strain evidence="2">cv. NJ 8807/NJ 8810</strain>
        <tissue evidence="1">Young leaf</tissue>
    </source>
</reference>
<evidence type="ECO:0000313" key="2">
    <source>
        <dbReference type="Proteomes" id="UP000828048"/>
    </source>
</evidence>
<protein>
    <submittedName>
        <fullName evidence="1">Uncharacterized protein</fullName>
    </submittedName>
</protein>
<accession>A0ACB7YFD9</accession>